<dbReference type="InterPro" id="IPR029044">
    <property type="entry name" value="Nucleotide-diphossugar_trans"/>
</dbReference>
<proteinExistence type="predicted"/>
<feature type="domain" description="Glycosyltransferase 2-like" evidence="1">
    <location>
        <begin position="6"/>
        <end position="49"/>
    </location>
</feature>
<gene>
    <name evidence="2" type="ORF">S01H4_38477</name>
</gene>
<accession>X1CAV3</accession>
<dbReference type="Pfam" id="PF00535">
    <property type="entry name" value="Glycos_transf_2"/>
    <property type="match status" value="1"/>
</dbReference>
<comment type="caution">
    <text evidence="2">The sequence shown here is derived from an EMBL/GenBank/DDBJ whole genome shotgun (WGS) entry which is preliminary data.</text>
</comment>
<organism evidence="2">
    <name type="scientific">marine sediment metagenome</name>
    <dbReference type="NCBI Taxonomy" id="412755"/>
    <lineage>
        <taxon>unclassified sequences</taxon>
        <taxon>metagenomes</taxon>
        <taxon>ecological metagenomes</taxon>
    </lineage>
</organism>
<dbReference type="EMBL" id="BART01020751">
    <property type="protein sequence ID" value="GAH05301.1"/>
    <property type="molecule type" value="Genomic_DNA"/>
</dbReference>
<evidence type="ECO:0000313" key="2">
    <source>
        <dbReference type="EMBL" id="GAH05301.1"/>
    </source>
</evidence>
<reference evidence="2" key="1">
    <citation type="journal article" date="2014" name="Front. Microbiol.">
        <title>High frequency of phylogenetically diverse reductive dehalogenase-homologous genes in deep subseafloor sedimentary metagenomes.</title>
        <authorList>
            <person name="Kawai M."/>
            <person name="Futagami T."/>
            <person name="Toyoda A."/>
            <person name="Takaki Y."/>
            <person name="Nishi S."/>
            <person name="Hori S."/>
            <person name="Arai W."/>
            <person name="Tsubouchi T."/>
            <person name="Morono Y."/>
            <person name="Uchiyama I."/>
            <person name="Ito T."/>
            <person name="Fujiyama A."/>
            <person name="Inagaki F."/>
            <person name="Takami H."/>
        </authorList>
    </citation>
    <scope>NUCLEOTIDE SEQUENCE</scope>
    <source>
        <strain evidence="2">Expedition CK06-06</strain>
    </source>
</reference>
<dbReference type="SUPFAM" id="SSF53448">
    <property type="entry name" value="Nucleotide-diphospho-sugar transferases"/>
    <property type="match status" value="1"/>
</dbReference>
<dbReference type="InterPro" id="IPR001173">
    <property type="entry name" value="Glyco_trans_2-like"/>
</dbReference>
<feature type="non-terminal residue" evidence="2">
    <location>
        <position position="50"/>
    </location>
</feature>
<dbReference type="AlphaFoldDB" id="X1CAV3"/>
<protein>
    <recommendedName>
        <fullName evidence="1">Glycosyltransferase 2-like domain-containing protein</fullName>
    </recommendedName>
</protein>
<dbReference type="Gene3D" id="3.90.550.10">
    <property type="entry name" value="Spore Coat Polysaccharide Biosynthesis Protein SpsA, Chain A"/>
    <property type="match status" value="1"/>
</dbReference>
<name>X1CAV3_9ZZZZ</name>
<evidence type="ECO:0000259" key="1">
    <source>
        <dbReference type="Pfam" id="PF00535"/>
    </source>
</evidence>
<sequence>MYVSPQYTNLILVDKENGGKGDALNAGINVARYPLVCSIDADSLLESNAL</sequence>